<evidence type="ECO:0000313" key="2">
    <source>
        <dbReference type="EMBL" id="XBJ29688.1"/>
    </source>
</evidence>
<dbReference type="PANTHER" id="PTHR48075">
    <property type="entry name" value="3-HYDROXYACYL-COA DEHYDROGENASE FAMILY PROTEIN"/>
    <property type="match status" value="1"/>
</dbReference>
<accession>A0AAU7E9Y2</accession>
<gene>
    <name evidence="2" type="ORF">AAH949_02310</name>
</gene>
<organism evidence="2">
    <name type="scientific">Campylobacter sp. CCS1377</name>
    <dbReference type="NCBI Taxonomy" id="3158229"/>
    <lineage>
        <taxon>Bacteria</taxon>
        <taxon>Pseudomonadati</taxon>
        <taxon>Campylobacterota</taxon>
        <taxon>Epsilonproteobacteria</taxon>
        <taxon>Campylobacterales</taxon>
        <taxon>Campylobacteraceae</taxon>
        <taxon>Campylobacter</taxon>
    </lineage>
</organism>
<dbReference type="EMBL" id="CP155620">
    <property type="protein sequence ID" value="XBJ29688.1"/>
    <property type="molecule type" value="Genomic_DNA"/>
</dbReference>
<dbReference type="AlphaFoldDB" id="A0AAU7E9Y2"/>
<dbReference type="RefSeq" id="WP_348518862.1">
    <property type="nucleotide sequence ID" value="NZ_CP155620.1"/>
</dbReference>
<dbReference type="InterPro" id="IPR006176">
    <property type="entry name" value="3-OHacyl-CoA_DH_NAD-bd"/>
</dbReference>
<reference evidence="2" key="1">
    <citation type="submission" date="2024-05" db="EMBL/GenBank/DDBJ databases">
        <title>Campylobacter coli isolated from environmental waters in Slovenia.</title>
        <authorList>
            <person name="Zautner A.E."/>
            <person name="Bunk B."/>
            <person name="Riedel T."/>
            <person name="Sproeer C."/>
        </authorList>
    </citation>
    <scope>NUCLEOTIDE SEQUENCE</scope>
    <source>
        <strain evidence="2">CCS1377</strain>
    </source>
</reference>
<dbReference type="InterPro" id="IPR036291">
    <property type="entry name" value="NAD(P)-bd_dom_sf"/>
</dbReference>
<dbReference type="Pfam" id="PF02737">
    <property type="entry name" value="3HCDH_N"/>
    <property type="match status" value="1"/>
</dbReference>
<dbReference type="Gene3D" id="3.40.50.720">
    <property type="entry name" value="NAD(P)-binding Rossmann-like Domain"/>
    <property type="match status" value="1"/>
</dbReference>
<protein>
    <submittedName>
        <fullName evidence="2">3-hydroxyacyl-CoA dehydrogenase NAD-binding domain-containing protein</fullName>
    </submittedName>
</protein>
<proteinExistence type="predicted"/>
<dbReference type="PANTHER" id="PTHR48075:SF7">
    <property type="entry name" value="3-HYDROXYACYL-COA DEHYDROGENASE-RELATED"/>
    <property type="match status" value="1"/>
</dbReference>
<dbReference type="SUPFAM" id="SSF51735">
    <property type="entry name" value="NAD(P)-binding Rossmann-fold domains"/>
    <property type="match status" value="1"/>
</dbReference>
<dbReference type="GO" id="GO:0006631">
    <property type="term" value="P:fatty acid metabolic process"/>
    <property type="evidence" value="ECO:0007669"/>
    <property type="project" value="InterPro"/>
</dbReference>
<sequence length="250" mass="29156">MKEISILGFGNMGKQITALFYLMGYEVKIYNKSPICIQDCDKFIKILSKKLDFSAFEKGSMQVIKELDKITRCIVVESLEENLELKLHYITQLKQNHNQIFSNSSSFSVKDLDCALLHFFNPIFIPLVEYSHDNILLKDLEKIGFYLLHSKTNRGALGNLLLFREISTFFKMIEVWNYPYEDCQKIYDLLYDKRNIFNIIDTIGIELCDIICQNIKEQDPSFYHPKIFKKALSCGILGKKNKTRLATLFN</sequence>
<dbReference type="GO" id="GO:0070403">
    <property type="term" value="F:NAD+ binding"/>
    <property type="evidence" value="ECO:0007669"/>
    <property type="project" value="InterPro"/>
</dbReference>
<feature type="domain" description="3-hydroxyacyl-CoA dehydrogenase NAD binding" evidence="1">
    <location>
        <begin position="4"/>
        <end position="129"/>
    </location>
</feature>
<evidence type="ECO:0000259" key="1">
    <source>
        <dbReference type="Pfam" id="PF02737"/>
    </source>
</evidence>
<dbReference type="GO" id="GO:0016491">
    <property type="term" value="F:oxidoreductase activity"/>
    <property type="evidence" value="ECO:0007669"/>
    <property type="project" value="TreeGrafter"/>
</dbReference>
<name>A0AAU7E9Y2_9BACT</name>